<dbReference type="GO" id="GO:0016491">
    <property type="term" value="F:oxidoreductase activity"/>
    <property type="evidence" value="ECO:0007669"/>
    <property type="project" value="UniProtKB-KW"/>
</dbReference>
<dbReference type="GO" id="GO:0042597">
    <property type="term" value="C:periplasmic space"/>
    <property type="evidence" value="ECO:0007669"/>
    <property type="project" value="UniProtKB-SubCell"/>
</dbReference>
<keyword evidence="5" id="KW-0349">Heme</keyword>
<evidence type="ECO:0000256" key="2">
    <source>
        <dbReference type="ARBA" id="ARBA00007368"/>
    </source>
</evidence>
<evidence type="ECO:0000256" key="10">
    <source>
        <dbReference type="ARBA" id="ARBA00023004"/>
    </source>
</evidence>
<dbReference type="InterPro" id="IPR036280">
    <property type="entry name" value="Multihaem_cyt_sf"/>
</dbReference>
<keyword evidence="8" id="KW-0574">Periplasm</keyword>
<protein>
    <recommendedName>
        <fullName evidence="3">Periplasmic nitrate reductase, electron transfer subunit</fullName>
    </recommendedName>
    <alternativeName>
        <fullName evidence="11">Diheme cytochrome c NapB</fullName>
    </alternativeName>
</protein>
<dbReference type="Proteomes" id="UP001145087">
    <property type="component" value="Unassembled WGS sequence"/>
</dbReference>
<dbReference type="InterPro" id="IPR005591">
    <property type="entry name" value="NapB"/>
</dbReference>
<dbReference type="SUPFAM" id="SSF48695">
    <property type="entry name" value="Multiheme cytochromes"/>
    <property type="match status" value="1"/>
</dbReference>
<proteinExistence type="inferred from homology"/>
<dbReference type="EMBL" id="JAPOHD010000027">
    <property type="protein sequence ID" value="MCY1721206.1"/>
    <property type="molecule type" value="Genomic_DNA"/>
</dbReference>
<keyword evidence="12" id="KW-0560">Oxidoreductase</keyword>
<reference evidence="12" key="1">
    <citation type="submission" date="2022-11" db="EMBL/GenBank/DDBJ databases">
        <title>Marilongibacter aestuarii gen. nov., sp. nov., isolated from tidal flat sediment.</title>
        <authorList>
            <person name="Jiayan W."/>
        </authorList>
    </citation>
    <scope>NUCLEOTIDE SEQUENCE</scope>
    <source>
        <strain evidence="12">Z1-6</strain>
    </source>
</reference>
<dbReference type="GO" id="GO:0009061">
    <property type="term" value="P:anaerobic respiration"/>
    <property type="evidence" value="ECO:0007669"/>
    <property type="project" value="InterPro"/>
</dbReference>
<accession>A0A9X3F5Y8</accession>
<keyword evidence="4" id="KW-0813">Transport</keyword>
<dbReference type="PROSITE" id="PS51257">
    <property type="entry name" value="PROKAR_LIPOPROTEIN"/>
    <property type="match status" value="1"/>
</dbReference>
<keyword evidence="6" id="KW-0479">Metal-binding</keyword>
<comment type="subcellular location">
    <subcellularLocation>
        <location evidence="1">Periplasm</location>
    </subcellularLocation>
</comment>
<comment type="caution">
    <text evidence="12">The sequence shown here is derived from an EMBL/GenBank/DDBJ whole genome shotgun (WGS) entry which is preliminary data.</text>
</comment>
<comment type="similarity">
    <text evidence="2">Belongs to the NapB family.</text>
</comment>
<evidence type="ECO:0000256" key="1">
    <source>
        <dbReference type="ARBA" id="ARBA00004418"/>
    </source>
</evidence>
<evidence type="ECO:0000256" key="7">
    <source>
        <dbReference type="ARBA" id="ARBA00022729"/>
    </source>
</evidence>
<evidence type="ECO:0000256" key="11">
    <source>
        <dbReference type="ARBA" id="ARBA00031832"/>
    </source>
</evidence>
<keyword evidence="13" id="KW-1185">Reference proteome</keyword>
<dbReference type="Pfam" id="PF03892">
    <property type="entry name" value="NapB"/>
    <property type="match status" value="1"/>
</dbReference>
<evidence type="ECO:0000256" key="5">
    <source>
        <dbReference type="ARBA" id="ARBA00022617"/>
    </source>
</evidence>
<dbReference type="RefSeq" id="WP_343333538.1">
    <property type="nucleotide sequence ID" value="NZ_JAPOHD010000027.1"/>
</dbReference>
<dbReference type="PANTHER" id="PTHR38604">
    <property type="entry name" value="PERIPLASMIC NITRATE REDUCTASE, ELECTRON TRANSFER SUBUNIT"/>
    <property type="match status" value="1"/>
</dbReference>
<evidence type="ECO:0000256" key="9">
    <source>
        <dbReference type="ARBA" id="ARBA00022982"/>
    </source>
</evidence>
<evidence type="ECO:0000256" key="6">
    <source>
        <dbReference type="ARBA" id="ARBA00022723"/>
    </source>
</evidence>
<evidence type="ECO:0000256" key="3">
    <source>
        <dbReference type="ARBA" id="ARBA00013773"/>
    </source>
</evidence>
<dbReference type="PANTHER" id="PTHR38604:SF1">
    <property type="entry name" value="PERIPLASMIC NITRATE REDUCTASE, ELECTRON TRANSFER SUBUNIT"/>
    <property type="match status" value="1"/>
</dbReference>
<dbReference type="AlphaFoldDB" id="A0A9X3F5Y8"/>
<keyword evidence="7" id="KW-0732">Signal</keyword>
<gene>
    <name evidence="12" type="ORF">OU798_12680</name>
</gene>
<evidence type="ECO:0000256" key="4">
    <source>
        <dbReference type="ARBA" id="ARBA00022448"/>
    </source>
</evidence>
<name>A0A9X3F5Y8_9BACT</name>
<organism evidence="12 13">
    <name type="scientific">Draconibacterium aestuarii</name>
    <dbReference type="NCBI Taxonomy" id="2998507"/>
    <lineage>
        <taxon>Bacteria</taxon>
        <taxon>Pseudomonadati</taxon>
        <taxon>Bacteroidota</taxon>
        <taxon>Bacteroidia</taxon>
        <taxon>Marinilabiliales</taxon>
        <taxon>Prolixibacteraceae</taxon>
        <taxon>Draconibacterium</taxon>
    </lineage>
</organism>
<evidence type="ECO:0000313" key="13">
    <source>
        <dbReference type="Proteomes" id="UP001145087"/>
    </source>
</evidence>
<evidence type="ECO:0000313" key="12">
    <source>
        <dbReference type="EMBL" id="MCY1721206.1"/>
    </source>
</evidence>
<sequence length="201" mass="22903">MIRNFNSMKNTMVFLLTVFLLFSCSETKKQEKALIDEDKLGFIDADVESEETNLKSKAEFGMDIPGQSEVIERAFENAPPMIPHTTINFFPITRTNNICFSCHLPERVEETKAVPIPPTHFTDLRPDMGEKGGIYYTTFEGEMAIAETKNFNNAYFNCSQCHVPLSNVTVNIENLFTPEFRDVLSRDKSQLKDKLKEGISE</sequence>
<dbReference type="GO" id="GO:0046872">
    <property type="term" value="F:metal ion binding"/>
    <property type="evidence" value="ECO:0007669"/>
    <property type="project" value="UniProtKB-KW"/>
</dbReference>
<keyword evidence="9" id="KW-0249">Electron transport</keyword>
<evidence type="ECO:0000256" key="8">
    <source>
        <dbReference type="ARBA" id="ARBA00022764"/>
    </source>
</evidence>
<keyword evidence="10" id="KW-0408">Iron</keyword>
<dbReference type="Gene3D" id="1.10.1130.10">
    <property type="entry name" value="Flavocytochrome C3, Chain A"/>
    <property type="match status" value="1"/>
</dbReference>